<protein>
    <submittedName>
        <fullName evidence="2">Conjugal transfer protein TraW</fullName>
    </submittedName>
</protein>
<dbReference type="Proteomes" id="UP000254174">
    <property type="component" value="Unassembled WGS sequence"/>
</dbReference>
<sequence length="177" mass="19449">MKNTARPSAGRAPGKGEVGTQTGRTYVGLQNEYNGIIDAASHPQLSLIADSTPNEATRGALTEALQSPSAAAYFDRTASSEARTRGHMSQREFETFEAGRRYANTDWQQDLQGMEGDNLLRELLRTTALLNWQMNDLKEQIRQGNVIAGQQLALAARQYYGQRLGELSQAMSQGSVR</sequence>
<organism evidence="2 3">
    <name type="scientific">Escherichia coli</name>
    <dbReference type="NCBI Taxonomy" id="562"/>
    <lineage>
        <taxon>Bacteria</taxon>
        <taxon>Pseudomonadati</taxon>
        <taxon>Pseudomonadota</taxon>
        <taxon>Gammaproteobacteria</taxon>
        <taxon>Enterobacterales</taxon>
        <taxon>Enterobacteriaceae</taxon>
        <taxon>Escherichia</taxon>
    </lineage>
</organism>
<dbReference type="NCBIfam" id="NF033888">
    <property type="entry name" value="conj_TraW"/>
    <property type="match status" value="1"/>
</dbReference>
<evidence type="ECO:0000313" key="2">
    <source>
        <dbReference type="EMBL" id="STM08614.1"/>
    </source>
</evidence>
<name>A0A377CZ57_ECOLX</name>
<proteinExistence type="predicted"/>
<dbReference type="EMBL" id="UGFC01000003">
    <property type="protein sequence ID" value="STM08614.1"/>
    <property type="molecule type" value="Genomic_DNA"/>
</dbReference>
<dbReference type="InterPro" id="IPR053782">
    <property type="entry name" value="TraW-like"/>
</dbReference>
<dbReference type="AlphaFoldDB" id="A0A377CZ57"/>
<accession>A0A377CZ57</accession>
<feature type="region of interest" description="Disordered" evidence="1">
    <location>
        <begin position="1"/>
        <end position="22"/>
    </location>
</feature>
<evidence type="ECO:0000313" key="3">
    <source>
        <dbReference type="Proteomes" id="UP000254174"/>
    </source>
</evidence>
<reference evidence="2 3" key="1">
    <citation type="submission" date="2018-06" db="EMBL/GenBank/DDBJ databases">
        <authorList>
            <consortium name="Pathogen Informatics"/>
            <person name="Doyle S."/>
        </authorList>
    </citation>
    <scope>NUCLEOTIDE SEQUENCE [LARGE SCALE GENOMIC DNA]</scope>
    <source>
        <strain evidence="2 3">NCTC7922</strain>
    </source>
</reference>
<gene>
    <name evidence="2" type="ORF">NCTC7922_00210</name>
</gene>
<evidence type="ECO:0000256" key="1">
    <source>
        <dbReference type="SAM" id="MobiDB-lite"/>
    </source>
</evidence>